<feature type="transmembrane region" description="Helical" evidence="1">
    <location>
        <begin position="94"/>
        <end position="114"/>
    </location>
</feature>
<organism evidence="2 3">
    <name type="scientific">Pedococcus cremeus</name>
    <dbReference type="NCBI Taxonomy" id="587636"/>
    <lineage>
        <taxon>Bacteria</taxon>
        <taxon>Bacillati</taxon>
        <taxon>Actinomycetota</taxon>
        <taxon>Actinomycetes</taxon>
        <taxon>Micrococcales</taxon>
        <taxon>Intrasporangiaceae</taxon>
        <taxon>Pedococcus</taxon>
    </lineage>
</organism>
<proteinExistence type="predicted"/>
<evidence type="ECO:0000313" key="2">
    <source>
        <dbReference type="EMBL" id="SES23186.1"/>
    </source>
</evidence>
<keyword evidence="1" id="KW-1133">Transmembrane helix</keyword>
<feature type="transmembrane region" description="Helical" evidence="1">
    <location>
        <begin position="20"/>
        <end position="41"/>
    </location>
</feature>
<feature type="transmembrane region" description="Helical" evidence="1">
    <location>
        <begin position="70"/>
        <end position="87"/>
    </location>
</feature>
<keyword evidence="3" id="KW-1185">Reference proteome</keyword>
<accession>A0A1H9VN68</accession>
<name>A0A1H9VN68_9MICO</name>
<gene>
    <name evidence="2" type="ORF">SAMN05216199_2459</name>
</gene>
<reference evidence="3" key="1">
    <citation type="submission" date="2016-10" db="EMBL/GenBank/DDBJ databases">
        <authorList>
            <person name="Varghese N."/>
            <person name="Submissions S."/>
        </authorList>
    </citation>
    <scope>NUCLEOTIDE SEQUENCE [LARGE SCALE GENOMIC DNA]</scope>
    <source>
        <strain evidence="3">CGMCC 1.6963</strain>
    </source>
</reference>
<dbReference type="RefSeq" id="WP_091758526.1">
    <property type="nucleotide sequence ID" value="NZ_FOHB01000004.1"/>
</dbReference>
<dbReference type="OrthoDB" id="119681at2"/>
<dbReference type="AlphaFoldDB" id="A0A1H9VN68"/>
<keyword evidence="1" id="KW-0812">Transmembrane</keyword>
<dbReference type="STRING" id="587636.SAMN05216199_2459"/>
<dbReference type="EMBL" id="FOHB01000004">
    <property type="protein sequence ID" value="SES23186.1"/>
    <property type="molecule type" value="Genomic_DNA"/>
</dbReference>
<dbReference type="Proteomes" id="UP000199019">
    <property type="component" value="Unassembled WGS sequence"/>
</dbReference>
<sequence>MATTLSSTRSGSRPRLRRDAAYQAFLLLRTAFVVAPVVFGVDKFTNLLTDWVRYLAPSIAHLSPFTPTTTMYAVGVVEIVAGVVVALHPRLGGAVVALWLAGIVLNLLLLGTYYDVALRDVGLLLGAVALQRLSTRFDARPALWPLRKQ</sequence>
<keyword evidence="1" id="KW-0472">Membrane</keyword>
<evidence type="ECO:0008006" key="4">
    <source>
        <dbReference type="Google" id="ProtNLM"/>
    </source>
</evidence>
<evidence type="ECO:0000256" key="1">
    <source>
        <dbReference type="SAM" id="Phobius"/>
    </source>
</evidence>
<evidence type="ECO:0000313" key="3">
    <source>
        <dbReference type="Proteomes" id="UP000199019"/>
    </source>
</evidence>
<protein>
    <recommendedName>
        <fullName evidence="4">Transmembrane protein</fullName>
    </recommendedName>
</protein>